<gene>
    <name evidence="2" type="ORF">MCOR_42366</name>
</gene>
<dbReference type="InterPro" id="IPR036264">
    <property type="entry name" value="Bact_exopeptidase_dim_dom"/>
</dbReference>
<evidence type="ECO:0000259" key="1">
    <source>
        <dbReference type="Pfam" id="PF07687"/>
    </source>
</evidence>
<dbReference type="OrthoDB" id="6119954at2759"/>
<sequence>MDFLKQSIFQAIDDASEELEELSIDIWRNPELKFMEHHAHEKLTNFLECKGFDVTKKFVLETGFKAEVGTAKIGPNIAVICEYDALPEIGHACGHNLIAEAGVAAGLGIKAALGEMEKPFGRITVLGTPAEEGGGGKIDMINDGVFDNIDVAMMVHPSPKTNSHVSSTAIDRVTIKYIGKAAHAAVCPWNGVNALDAAVLCYQTVSCLRQQMKPTWRVHGIIKNGGIKSNIIPELTELEYSYRAPNKQKLDQLKDKMRSCFDSAATSTGCQV</sequence>
<protein>
    <submittedName>
        <fullName evidence="2">Peptidase M20 domain-containing protein 2</fullName>
    </submittedName>
</protein>
<dbReference type="Gene3D" id="3.40.630.10">
    <property type="entry name" value="Zn peptidases"/>
    <property type="match status" value="1"/>
</dbReference>
<feature type="domain" description="Peptidase M20 dimerisation" evidence="1">
    <location>
        <begin position="172"/>
        <end position="265"/>
    </location>
</feature>
<dbReference type="InterPro" id="IPR011650">
    <property type="entry name" value="Peptidase_M20_dimer"/>
</dbReference>
<dbReference type="PANTHER" id="PTHR30575">
    <property type="entry name" value="PEPTIDASE M20"/>
    <property type="match status" value="1"/>
</dbReference>
<dbReference type="SUPFAM" id="SSF53187">
    <property type="entry name" value="Zn-dependent exopeptidases"/>
    <property type="match status" value="1"/>
</dbReference>
<dbReference type="CDD" id="cd03887">
    <property type="entry name" value="M20_Acy1L2"/>
    <property type="match status" value="1"/>
</dbReference>
<name>A0A6J8DM64_MYTCO</name>
<dbReference type="Pfam" id="PF07687">
    <property type="entry name" value="M20_dimer"/>
    <property type="match status" value="1"/>
</dbReference>
<evidence type="ECO:0000313" key="3">
    <source>
        <dbReference type="Proteomes" id="UP000507470"/>
    </source>
</evidence>
<dbReference type="SUPFAM" id="SSF55031">
    <property type="entry name" value="Bacterial exopeptidase dimerisation domain"/>
    <property type="match status" value="1"/>
</dbReference>
<evidence type="ECO:0000313" key="2">
    <source>
        <dbReference type="EMBL" id="CAC5409035.1"/>
    </source>
</evidence>
<dbReference type="InterPro" id="IPR052030">
    <property type="entry name" value="Peptidase_M20/M20A_hydrolases"/>
</dbReference>
<dbReference type="FunFam" id="3.30.70.360:FF:000004">
    <property type="entry name" value="Peptidase M20 domain-containing protein 2"/>
    <property type="match status" value="1"/>
</dbReference>
<dbReference type="Proteomes" id="UP000507470">
    <property type="component" value="Unassembled WGS sequence"/>
</dbReference>
<dbReference type="InterPro" id="IPR017439">
    <property type="entry name" value="Amidohydrolase"/>
</dbReference>
<dbReference type="NCBIfam" id="TIGR01891">
    <property type="entry name" value="amidohydrolases"/>
    <property type="match status" value="1"/>
</dbReference>
<accession>A0A6J8DM64</accession>
<dbReference type="GO" id="GO:0016805">
    <property type="term" value="F:dipeptidase activity"/>
    <property type="evidence" value="ECO:0007669"/>
    <property type="project" value="TreeGrafter"/>
</dbReference>
<dbReference type="EMBL" id="CACVKT020007623">
    <property type="protein sequence ID" value="CAC5409035.1"/>
    <property type="molecule type" value="Genomic_DNA"/>
</dbReference>
<dbReference type="PANTHER" id="PTHR30575:SF0">
    <property type="entry name" value="XAA-ARG DIPEPTIDASE"/>
    <property type="match status" value="1"/>
</dbReference>
<organism evidence="2 3">
    <name type="scientific">Mytilus coruscus</name>
    <name type="common">Sea mussel</name>
    <dbReference type="NCBI Taxonomy" id="42192"/>
    <lineage>
        <taxon>Eukaryota</taxon>
        <taxon>Metazoa</taxon>
        <taxon>Spiralia</taxon>
        <taxon>Lophotrochozoa</taxon>
        <taxon>Mollusca</taxon>
        <taxon>Bivalvia</taxon>
        <taxon>Autobranchia</taxon>
        <taxon>Pteriomorphia</taxon>
        <taxon>Mytilida</taxon>
        <taxon>Mytiloidea</taxon>
        <taxon>Mytilidae</taxon>
        <taxon>Mytilinae</taxon>
        <taxon>Mytilus</taxon>
    </lineage>
</organism>
<dbReference type="AlphaFoldDB" id="A0A6J8DM64"/>
<reference evidence="2 3" key="1">
    <citation type="submission" date="2020-06" db="EMBL/GenBank/DDBJ databases">
        <authorList>
            <person name="Li R."/>
            <person name="Bekaert M."/>
        </authorList>
    </citation>
    <scope>NUCLEOTIDE SEQUENCE [LARGE SCALE GENOMIC DNA]</scope>
    <source>
        <strain evidence="3">wild</strain>
    </source>
</reference>
<keyword evidence="3" id="KW-1185">Reference proteome</keyword>
<proteinExistence type="predicted"/>